<dbReference type="EMBL" id="BAAAOB010000006">
    <property type="protein sequence ID" value="GAA1800307.1"/>
    <property type="molecule type" value="Genomic_DNA"/>
</dbReference>
<evidence type="ECO:0000313" key="2">
    <source>
        <dbReference type="EMBL" id="GAA1800307.1"/>
    </source>
</evidence>
<evidence type="ECO:0008006" key="4">
    <source>
        <dbReference type="Google" id="ProtNLM"/>
    </source>
</evidence>
<accession>A0ABN2LV65</accession>
<gene>
    <name evidence="2" type="ORF">GCM10009768_31620</name>
</gene>
<feature type="region of interest" description="Disordered" evidence="1">
    <location>
        <begin position="44"/>
        <end position="71"/>
    </location>
</feature>
<dbReference type="Proteomes" id="UP001500851">
    <property type="component" value="Unassembled WGS sequence"/>
</dbReference>
<name>A0ABN2LV65_9MICO</name>
<comment type="caution">
    <text evidence="2">The sequence shown here is derived from an EMBL/GenBank/DDBJ whole genome shotgun (WGS) entry which is preliminary data.</text>
</comment>
<protein>
    <recommendedName>
        <fullName evidence="4">YtxH domain-containing protein</fullName>
    </recommendedName>
</protein>
<reference evidence="2 3" key="1">
    <citation type="journal article" date="2019" name="Int. J. Syst. Evol. Microbiol.">
        <title>The Global Catalogue of Microorganisms (GCM) 10K type strain sequencing project: providing services to taxonomists for standard genome sequencing and annotation.</title>
        <authorList>
            <consortium name="The Broad Institute Genomics Platform"/>
            <consortium name="The Broad Institute Genome Sequencing Center for Infectious Disease"/>
            <person name="Wu L."/>
            <person name="Ma J."/>
        </authorList>
    </citation>
    <scope>NUCLEOTIDE SEQUENCE [LARGE SCALE GENOMIC DNA]</scope>
    <source>
        <strain evidence="2 3">JCM 14736</strain>
    </source>
</reference>
<sequence>MRKNILILAIVAGAGYLVGVESAKSRGKNYEDLRHQVERLWNDPAARKSRRRAAKNLGKSLERTRKSLLGN</sequence>
<proteinExistence type="predicted"/>
<evidence type="ECO:0000313" key="3">
    <source>
        <dbReference type="Proteomes" id="UP001500851"/>
    </source>
</evidence>
<organism evidence="2 3">
    <name type="scientific">Leucobacter iarius</name>
    <dbReference type="NCBI Taxonomy" id="333963"/>
    <lineage>
        <taxon>Bacteria</taxon>
        <taxon>Bacillati</taxon>
        <taxon>Actinomycetota</taxon>
        <taxon>Actinomycetes</taxon>
        <taxon>Micrococcales</taxon>
        <taxon>Microbacteriaceae</taxon>
        <taxon>Leucobacter</taxon>
    </lineage>
</organism>
<keyword evidence="3" id="KW-1185">Reference proteome</keyword>
<dbReference type="RefSeq" id="WP_046454120.1">
    <property type="nucleotide sequence ID" value="NZ_BAAAOB010000006.1"/>
</dbReference>
<evidence type="ECO:0000256" key="1">
    <source>
        <dbReference type="SAM" id="MobiDB-lite"/>
    </source>
</evidence>